<dbReference type="AlphaFoldDB" id="A0A0G0ZBP3"/>
<reference evidence="1 2" key="1">
    <citation type="journal article" date="2015" name="Nature">
        <title>rRNA introns, odd ribosomes, and small enigmatic genomes across a large radiation of phyla.</title>
        <authorList>
            <person name="Brown C.T."/>
            <person name="Hug L.A."/>
            <person name="Thomas B.C."/>
            <person name="Sharon I."/>
            <person name="Castelle C.J."/>
            <person name="Singh A."/>
            <person name="Wilkins M.J."/>
            <person name="Williams K.H."/>
            <person name="Banfield J.F."/>
        </authorList>
    </citation>
    <scope>NUCLEOTIDE SEQUENCE [LARGE SCALE GENOMIC DNA]</scope>
</reference>
<dbReference type="EMBL" id="LCDE01000008">
    <property type="protein sequence ID" value="KKS46102.1"/>
    <property type="molecule type" value="Genomic_DNA"/>
</dbReference>
<evidence type="ECO:0000313" key="2">
    <source>
        <dbReference type="Proteomes" id="UP000034951"/>
    </source>
</evidence>
<sequence length="80" mass="9132">MITVKKSTDGFVSYDENQLTTKEARKELFDGLVGMGPVSRKGNRQEMVVLRVTFRKKRPGPITTWVFEGPEEEIIQLFAV</sequence>
<comment type="caution">
    <text evidence="1">The sequence shown here is derived from an EMBL/GenBank/DDBJ whole genome shotgun (WGS) entry which is preliminary data.</text>
</comment>
<dbReference type="Proteomes" id="UP000034951">
    <property type="component" value="Unassembled WGS sequence"/>
</dbReference>
<evidence type="ECO:0000313" key="1">
    <source>
        <dbReference type="EMBL" id="KKS46102.1"/>
    </source>
</evidence>
<proteinExistence type="predicted"/>
<gene>
    <name evidence="1" type="ORF">UV10_C0008G0012</name>
</gene>
<protein>
    <submittedName>
        <fullName evidence="1">Uncharacterized protein</fullName>
    </submittedName>
</protein>
<accession>A0A0G0ZBP3</accession>
<name>A0A0G0ZBP3_9BACT</name>
<organism evidence="1 2">
    <name type="scientific">Candidatus Azambacteria bacterium GW2011_GWA1_42_19</name>
    <dbReference type="NCBI Taxonomy" id="1618609"/>
    <lineage>
        <taxon>Bacteria</taxon>
        <taxon>Candidatus Azamiibacteriota</taxon>
    </lineage>
</organism>